<dbReference type="PANTHER" id="PTHR10443">
    <property type="entry name" value="MICROSOMAL DIPEPTIDASE"/>
    <property type="match status" value="1"/>
</dbReference>
<dbReference type="PROSITE" id="PS51365">
    <property type="entry name" value="RENAL_DIPEPTIDASE_2"/>
    <property type="match status" value="1"/>
</dbReference>
<dbReference type="Proteomes" id="UP001178288">
    <property type="component" value="Chromosome"/>
</dbReference>
<evidence type="ECO:0000313" key="2">
    <source>
        <dbReference type="Proteomes" id="UP001178288"/>
    </source>
</evidence>
<keyword evidence="2" id="KW-1185">Reference proteome</keyword>
<dbReference type="InterPro" id="IPR008257">
    <property type="entry name" value="Pept_M19"/>
</dbReference>
<proteinExistence type="predicted"/>
<dbReference type="EC" id="3.4.13.19" evidence="1"/>
<protein>
    <submittedName>
        <fullName evidence="1">Dipeptidase</fullName>
        <ecNumber evidence="1">3.4.13.19</ecNumber>
    </submittedName>
</protein>
<dbReference type="KEGG" id="nnv:QNH39_05525"/>
<organism evidence="1 2">
    <name type="scientific">Neobacillus novalis</name>
    <dbReference type="NCBI Taxonomy" id="220687"/>
    <lineage>
        <taxon>Bacteria</taxon>
        <taxon>Bacillati</taxon>
        <taxon>Bacillota</taxon>
        <taxon>Bacilli</taxon>
        <taxon>Bacillales</taxon>
        <taxon>Bacillaceae</taxon>
        <taxon>Neobacillus</taxon>
    </lineage>
</organism>
<dbReference type="GO" id="GO:0070573">
    <property type="term" value="F:metallodipeptidase activity"/>
    <property type="evidence" value="ECO:0007669"/>
    <property type="project" value="InterPro"/>
</dbReference>
<dbReference type="InterPro" id="IPR032466">
    <property type="entry name" value="Metal_Hydrolase"/>
</dbReference>
<keyword evidence="1" id="KW-0224">Dipeptidase</keyword>
<sequence length="311" mass="34619">MNIIDLHCDALMKLQEAKGALRFADSPKLQTNKVRLHLGQVKVQCFAIFIEPEIKGEQKFQVALEQIDYFYKEVLGKNPDMVHIKEWSDFDRLKIGQIGAMLTLEGVDAIGNDLTKLHILYQLGVRSVGLTWNNANLAADGAGEPRGAGLTLFGKEIVEFNNQHQILTDVSHLSDKGIWEVIELAKYPIASHSNARALCQHPRNLTDEQAGAMFAKGGLIHVVYHPPFIKESGEATISDLVKHIDHFCSLGGVKQIGLGSDFDGISIFVKNLEDASNSQNLINELLKYYKEEEVRGFACENFLDHRPGVGR</sequence>
<dbReference type="RefSeq" id="WP_066083367.1">
    <property type="nucleotide sequence ID" value="NZ_CP126114.1"/>
</dbReference>
<dbReference type="SUPFAM" id="SSF51556">
    <property type="entry name" value="Metallo-dependent hydrolases"/>
    <property type="match status" value="1"/>
</dbReference>
<name>A0AA95MP33_9BACI</name>
<dbReference type="AlphaFoldDB" id="A0AA95MP33"/>
<reference evidence="1" key="1">
    <citation type="submission" date="2023-05" db="EMBL/GenBank/DDBJ databases">
        <title>Comparative genomics of Bacillaceae isolates and their secondary metabolite potential.</title>
        <authorList>
            <person name="Song L."/>
            <person name="Nielsen L.J."/>
            <person name="Mohite O."/>
            <person name="Xu X."/>
            <person name="Weber T."/>
            <person name="Kovacs A.T."/>
        </authorList>
    </citation>
    <scope>NUCLEOTIDE SEQUENCE</scope>
    <source>
        <strain evidence="1">XLM17</strain>
    </source>
</reference>
<accession>A0AA95MP33</accession>
<dbReference type="CDD" id="cd01301">
    <property type="entry name" value="rDP_like"/>
    <property type="match status" value="1"/>
</dbReference>
<evidence type="ECO:0000313" key="1">
    <source>
        <dbReference type="EMBL" id="WHY87316.1"/>
    </source>
</evidence>
<keyword evidence="1" id="KW-0645">Protease</keyword>
<gene>
    <name evidence="1" type="ORF">QNH39_05525</name>
</gene>
<dbReference type="EMBL" id="CP126114">
    <property type="protein sequence ID" value="WHY87316.1"/>
    <property type="molecule type" value="Genomic_DNA"/>
</dbReference>
<keyword evidence="1" id="KW-0378">Hydrolase</keyword>
<dbReference type="GO" id="GO:0006508">
    <property type="term" value="P:proteolysis"/>
    <property type="evidence" value="ECO:0007669"/>
    <property type="project" value="InterPro"/>
</dbReference>
<dbReference type="Gene3D" id="3.20.20.140">
    <property type="entry name" value="Metal-dependent hydrolases"/>
    <property type="match status" value="1"/>
</dbReference>
<dbReference type="Pfam" id="PF01244">
    <property type="entry name" value="Peptidase_M19"/>
    <property type="match status" value="1"/>
</dbReference>
<dbReference type="PANTHER" id="PTHR10443:SF12">
    <property type="entry name" value="DIPEPTIDASE"/>
    <property type="match status" value="1"/>
</dbReference>